<keyword evidence="5" id="KW-0677">Repeat</keyword>
<evidence type="ECO:0000256" key="3">
    <source>
        <dbReference type="ARBA" id="ARBA00022692"/>
    </source>
</evidence>
<evidence type="ECO:0000256" key="13">
    <source>
        <dbReference type="SAM" id="MobiDB-lite"/>
    </source>
</evidence>
<evidence type="ECO:0000256" key="12">
    <source>
        <dbReference type="ARBA" id="ARBA00051722"/>
    </source>
</evidence>
<keyword evidence="6" id="KW-0378">Hydrolase</keyword>
<keyword evidence="8 14" id="KW-1133">Transmembrane helix</keyword>
<evidence type="ECO:0000256" key="7">
    <source>
        <dbReference type="ARBA" id="ARBA00022912"/>
    </source>
</evidence>
<reference evidence="20" key="1">
    <citation type="submission" date="2025-08" db="UniProtKB">
        <authorList>
            <consortium name="RefSeq"/>
        </authorList>
    </citation>
    <scope>IDENTIFICATION</scope>
</reference>
<evidence type="ECO:0000256" key="2">
    <source>
        <dbReference type="ARBA" id="ARBA00013064"/>
    </source>
</evidence>
<dbReference type="GeneID" id="105912433"/>
<dbReference type="Pfam" id="PF18861">
    <property type="entry name" value="PTP_tm"/>
    <property type="match status" value="1"/>
</dbReference>
<feature type="domain" description="Tyrosine-protein phosphatase" evidence="16">
    <location>
        <begin position="1621"/>
        <end position="1881"/>
    </location>
</feature>
<evidence type="ECO:0000256" key="10">
    <source>
        <dbReference type="ARBA" id="ARBA00023180"/>
    </source>
</evidence>
<feature type="domain" description="Fibronectin type-III" evidence="18">
    <location>
        <begin position="200"/>
        <end position="288"/>
    </location>
</feature>
<keyword evidence="9 14" id="KW-0472">Membrane</keyword>
<evidence type="ECO:0000259" key="16">
    <source>
        <dbReference type="PROSITE" id="PS50055"/>
    </source>
</evidence>
<dbReference type="InterPro" id="IPR041201">
    <property type="entry name" value="PTPRJ_TM"/>
</dbReference>
<dbReference type="Pfam" id="PF00102">
    <property type="entry name" value="Y_phosphatase"/>
    <property type="match status" value="1"/>
</dbReference>
<dbReference type="Gene3D" id="2.60.40.10">
    <property type="entry name" value="Immunoglobulins"/>
    <property type="match status" value="13"/>
</dbReference>
<feature type="signal peptide" evidence="15">
    <location>
        <begin position="1"/>
        <end position="18"/>
    </location>
</feature>
<feature type="domain" description="Fibronectin type-III" evidence="18">
    <location>
        <begin position="377"/>
        <end position="465"/>
    </location>
</feature>
<feature type="domain" description="Fibronectin type-III" evidence="18">
    <location>
        <begin position="997"/>
        <end position="1090"/>
    </location>
</feature>
<evidence type="ECO:0000256" key="5">
    <source>
        <dbReference type="ARBA" id="ARBA00022737"/>
    </source>
</evidence>
<evidence type="ECO:0000256" key="14">
    <source>
        <dbReference type="SAM" id="Phobius"/>
    </source>
</evidence>
<dbReference type="SUPFAM" id="SSF52799">
    <property type="entry name" value="(Phosphotyrosine protein) phosphatases II"/>
    <property type="match status" value="1"/>
</dbReference>
<accession>A0A6P3WF24</accession>
<evidence type="ECO:0000313" key="19">
    <source>
        <dbReference type="Proteomes" id="UP000515152"/>
    </source>
</evidence>
<dbReference type="InterPro" id="IPR029021">
    <property type="entry name" value="Prot-tyrosine_phosphatase-like"/>
</dbReference>
<dbReference type="SMART" id="SM00404">
    <property type="entry name" value="PTPc_motif"/>
    <property type="match status" value="1"/>
</dbReference>
<dbReference type="PRINTS" id="PR00700">
    <property type="entry name" value="PRTYPHPHTASE"/>
</dbReference>
<dbReference type="FunFam" id="2.60.40.10:FF:000369">
    <property type="entry name" value="Protein tyrosine phosphatase, receptor type B"/>
    <property type="match status" value="9"/>
</dbReference>
<dbReference type="GO" id="GO:0043235">
    <property type="term" value="C:receptor complex"/>
    <property type="evidence" value="ECO:0007669"/>
    <property type="project" value="TreeGrafter"/>
</dbReference>
<dbReference type="CTD" id="5787"/>
<feature type="domain" description="Fibronectin type-III" evidence="18">
    <location>
        <begin position="466"/>
        <end position="557"/>
    </location>
</feature>
<evidence type="ECO:0000256" key="11">
    <source>
        <dbReference type="ARBA" id="ARBA00025789"/>
    </source>
</evidence>
<evidence type="ECO:0000259" key="17">
    <source>
        <dbReference type="PROSITE" id="PS50056"/>
    </source>
</evidence>
<dbReference type="FunFam" id="3.90.190.10:FF:000009">
    <property type="entry name" value="Receptor-type tyrosine-protein phosphatase beta"/>
    <property type="match status" value="1"/>
</dbReference>
<evidence type="ECO:0000256" key="6">
    <source>
        <dbReference type="ARBA" id="ARBA00022801"/>
    </source>
</evidence>
<feature type="transmembrane region" description="Helical" evidence="14">
    <location>
        <begin position="1539"/>
        <end position="1559"/>
    </location>
</feature>
<dbReference type="GO" id="GO:0001525">
    <property type="term" value="P:angiogenesis"/>
    <property type="evidence" value="ECO:0007669"/>
    <property type="project" value="TreeGrafter"/>
</dbReference>
<evidence type="ECO:0000256" key="15">
    <source>
        <dbReference type="SAM" id="SignalP"/>
    </source>
</evidence>
<comment type="catalytic activity">
    <reaction evidence="12">
        <text>O-phospho-L-tyrosyl-[protein] + H2O = L-tyrosyl-[protein] + phosphate</text>
        <dbReference type="Rhea" id="RHEA:10684"/>
        <dbReference type="Rhea" id="RHEA-COMP:10136"/>
        <dbReference type="Rhea" id="RHEA-COMP:20101"/>
        <dbReference type="ChEBI" id="CHEBI:15377"/>
        <dbReference type="ChEBI" id="CHEBI:43474"/>
        <dbReference type="ChEBI" id="CHEBI:46858"/>
        <dbReference type="ChEBI" id="CHEBI:61978"/>
        <dbReference type="EC" id="3.1.3.48"/>
    </reaction>
</comment>
<feature type="region of interest" description="Disordered" evidence="13">
    <location>
        <begin position="1342"/>
        <end position="1367"/>
    </location>
</feature>
<dbReference type="SMART" id="SM00194">
    <property type="entry name" value="PTPc"/>
    <property type="match status" value="1"/>
</dbReference>
<dbReference type="GO" id="GO:0016020">
    <property type="term" value="C:membrane"/>
    <property type="evidence" value="ECO:0007669"/>
    <property type="project" value="UniProtKB-SubCell"/>
</dbReference>
<feature type="domain" description="Tyrosine specific protein phosphatases" evidence="17">
    <location>
        <begin position="1796"/>
        <end position="1872"/>
    </location>
</feature>
<dbReference type="InterPro" id="IPR000387">
    <property type="entry name" value="Tyr_Pase_dom"/>
</dbReference>
<feature type="domain" description="Fibronectin type-III" evidence="18">
    <location>
        <begin position="1177"/>
        <end position="1266"/>
    </location>
</feature>
<dbReference type="InterPro" id="IPR003961">
    <property type="entry name" value="FN3_dom"/>
</dbReference>
<keyword evidence="3 14" id="KW-0812">Transmembrane</keyword>
<dbReference type="PROSITE" id="PS50056">
    <property type="entry name" value="TYR_PHOSPHATASE_2"/>
    <property type="match status" value="1"/>
</dbReference>
<feature type="domain" description="Fibronectin type-III" evidence="18">
    <location>
        <begin position="558"/>
        <end position="656"/>
    </location>
</feature>
<dbReference type="InterPro" id="IPR013783">
    <property type="entry name" value="Ig-like_fold"/>
</dbReference>
<dbReference type="PROSITE" id="PS00383">
    <property type="entry name" value="TYR_PHOSPHATASE_1"/>
    <property type="match status" value="1"/>
</dbReference>
<keyword evidence="10" id="KW-0325">Glycoprotein</keyword>
<dbReference type="CDD" id="cd00063">
    <property type="entry name" value="FN3"/>
    <property type="match status" value="11"/>
</dbReference>
<dbReference type="OrthoDB" id="10057517at2759"/>
<evidence type="ECO:0000256" key="4">
    <source>
        <dbReference type="ARBA" id="ARBA00022729"/>
    </source>
</evidence>
<proteinExistence type="inferred from homology"/>
<dbReference type="RefSeq" id="XP_012696851.2">
    <property type="nucleotide sequence ID" value="XM_012841397.3"/>
</dbReference>
<evidence type="ECO:0000313" key="20">
    <source>
        <dbReference type="RefSeq" id="XP_012696851.2"/>
    </source>
</evidence>
<comment type="subcellular location">
    <subcellularLocation>
        <location evidence="1">Membrane</location>
        <topology evidence="1">Single-pass type I membrane protein</topology>
    </subcellularLocation>
</comment>
<keyword evidence="4 15" id="KW-0732">Signal</keyword>
<keyword evidence="20" id="KW-0675">Receptor</keyword>
<dbReference type="SMART" id="SM00060">
    <property type="entry name" value="FN3"/>
    <property type="match status" value="14"/>
</dbReference>
<keyword evidence="7" id="KW-0904">Protein phosphatase</keyword>
<dbReference type="PANTHER" id="PTHR46957">
    <property type="entry name" value="CYTOKINE RECEPTOR"/>
    <property type="match status" value="1"/>
</dbReference>
<dbReference type="InterPro" id="IPR036116">
    <property type="entry name" value="FN3_sf"/>
</dbReference>
<dbReference type="GO" id="GO:0004725">
    <property type="term" value="F:protein tyrosine phosphatase activity"/>
    <property type="evidence" value="ECO:0007669"/>
    <property type="project" value="UniProtKB-EC"/>
</dbReference>
<evidence type="ECO:0000259" key="18">
    <source>
        <dbReference type="PROSITE" id="PS50853"/>
    </source>
</evidence>
<dbReference type="InterPro" id="IPR003595">
    <property type="entry name" value="Tyr_Pase_cat"/>
</dbReference>
<keyword evidence="19" id="KW-1185">Reference proteome</keyword>
<gene>
    <name evidence="20" type="primary">ptprb</name>
</gene>
<dbReference type="InterPro" id="IPR000242">
    <property type="entry name" value="PTP_cat"/>
</dbReference>
<feature type="domain" description="Fibronectin type-III" evidence="18">
    <location>
        <begin position="819"/>
        <end position="916"/>
    </location>
</feature>
<dbReference type="InterPro" id="IPR016130">
    <property type="entry name" value="Tyr_Pase_AS"/>
</dbReference>
<dbReference type="Proteomes" id="UP000515152">
    <property type="component" value="Chromosome 16"/>
</dbReference>
<dbReference type="PROSITE" id="PS50055">
    <property type="entry name" value="TYR_PHOSPHATASE_PTP"/>
    <property type="match status" value="1"/>
</dbReference>
<dbReference type="InterPro" id="IPR050713">
    <property type="entry name" value="RTP_Phos/Ushers"/>
</dbReference>
<dbReference type="Pfam" id="PF00041">
    <property type="entry name" value="fn3"/>
    <property type="match status" value="12"/>
</dbReference>
<protein>
    <recommendedName>
        <fullName evidence="2">protein-tyrosine-phosphatase</fullName>
        <ecNumber evidence="2">3.1.3.48</ecNumber>
    </recommendedName>
</protein>
<organism evidence="19 20">
    <name type="scientific">Clupea harengus</name>
    <name type="common">Atlantic herring</name>
    <dbReference type="NCBI Taxonomy" id="7950"/>
    <lineage>
        <taxon>Eukaryota</taxon>
        <taxon>Metazoa</taxon>
        <taxon>Chordata</taxon>
        <taxon>Craniata</taxon>
        <taxon>Vertebrata</taxon>
        <taxon>Euteleostomi</taxon>
        <taxon>Actinopterygii</taxon>
        <taxon>Neopterygii</taxon>
        <taxon>Teleostei</taxon>
        <taxon>Clupei</taxon>
        <taxon>Clupeiformes</taxon>
        <taxon>Clupeoidei</taxon>
        <taxon>Clupeidae</taxon>
        <taxon>Clupea</taxon>
    </lineage>
</organism>
<sequence length="1915" mass="210544">MQSKVLAFMIILTSGAWCAPVNDTQGCDINHTDAISSLDSILIKFTTTGKECDFGVTDTNSDSKITDCHKSLGSEYENRCELQSLEPGTTYHLRIESKTDGAQANVSFSTSPSAVEGLKVSQSSGSLDVSWWLGPGRVDGIRVLLIDGQNATWNETLETTATSYRFIGLIPGRRYNITAVTEAGGQRTLFSMPTQTVPAMVTNLRLESSGLEDSLTASWERPAGDLDGYLLALSAGGSVLQERGLPSDATEALFQQLTPGQAYSLSVSTTSGGLSNQTSILGQTTPAGVSELALGSLADCSGLKLTWVPPAGVWERYRVLLLKGSEVMVNTTVEKTARELSLSDLGLGPGSADRVAVIVESGDLATAKYCDGTAPGPVSDLHIRHVDETSISALWSHTPGPSPRSEYKVELLHGNTTQGERKLDADMRECTFNVLTPGRSYQINVRTVSGALCSSASVTGRTPPLEARGLSLSNRGGGSGTDSLLATWTLALGDLDSYRLLLSHGAQLVLNESVPANATSHRLRGLTPGAPYRLQLVTLSGGLASKPALAEGRTVPAAVGDVTVSNNGRPDFLSVSWKPALGDVDSYQVLLKYRETTVHSLVLSKSSHECVFNSLVSGRLYTISVSTRSGSFDNITVVQERTQPSSVQNPTVTHSARDNFLKVYWPHAAGDYDGYQVVIKHSNTVQEEKKLNRSQNECSFNSLVSGRSYTVTVATWSGNYESSVSTDGRTLPAAVQSLALAGSSSGELWVTWSPALGDVDHYEVQLLFNDTQVFHPDKLGSDTHDHRFSTLTPGRLYKIVVSTFSGDFQRPQRIQGRTVPSQVQSLQVMPGSHSGSLRAAWAPGEGDVDSYTIALTLGGQVQAWRELPKQVTETEFQNLLPGQLYNITVQSVSGALVNNRTSSGRTVPSTVTALQADREHTTHSLTVTWEHPTGVYDGYVLQLLDENSAVVTNATLPAASSSHLVPGLTPGRWYRVRLQTLSGDTQSPDAIAEGQTRPAAVNGLAVRTNTTRELSFRWSGSEGHVDSYGLYLYREDETLQDHSKVGPGARGCTFRGLQPGTLYKIVVLSRSRDMTNDSSIWARTVPSPVLGLQARHQEQTDSLHVSWRRGPGELSELLVSLYGPDGTQQAEQRLGREQTEHVFQGLLPGRLYNAVVTSHSGELSNAVTVAGRTVPLPPTSLRSKYMDVNSTVEMTWSPPAMGDFDDFELQWQPRDRLSVQSVSTVQRALSGLYPGRLYNFTLRTVSGSGVTGGPVAYSPTALIPVRTAPGQVLHMHCRPQSSTAVSCSWTPPEADHDGYEVDCRREDTGERVYSMVLERDATQHQIQKLDPHRHYAVSVRAKAGGLSSPPAKGSAGTMIDRPPEPSESVRVNERAARVTQSTIFFKFNCSWFSDVNGAVRLFTIIVAESDDSELFQPERKHPLPSYLDYKMNSSVRAYQTNYFSSHCADSPDTAGKVFEINLGAEMDTLGGACELDLDKRHYLNTFCDGPLKAKTAYRLSIRAFTQLFEDNQKEPLFTDTYLSLPIMTQREPLGGIIEGLSAGMFLTGMMIAVIALLIYRQRVRKVAVQEGPVVRMSMWKEVPASGIYMGVRSNRRVTSPVKASHFETHLSKLLADSNYLLSEEFEDLKDVGRNQPLDAARLPENRGKNRYNNILPYDSTRVKLSYLEDDPSSDFINASYIPGHNFRREYIATQGPLPGTKEDFWRMVWEQNVHNIVMVTQCVEKGRVKCDHYWPQNREPLYYGDLVVQVLSESVLPEWTIREFKICYEGQLAYPRVVRHFHYTVWPDHGVPETTQSLIQYVRTVRDYIDRVPTSGPTVVHCSAGVGRTGTFIALDRALQQLDSRGTVDIYGCVFDLRLHRSHMVQTECQYAFLHQCVRDVLRARKLRCEQENPLYPIYENFNPDYYRDIIYTGH</sequence>
<dbReference type="GO" id="GO:0045296">
    <property type="term" value="F:cadherin binding"/>
    <property type="evidence" value="ECO:0007669"/>
    <property type="project" value="TreeGrafter"/>
</dbReference>
<evidence type="ECO:0000256" key="8">
    <source>
        <dbReference type="ARBA" id="ARBA00022989"/>
    </source>
</evidence>
<name>A0A6P3WF24_CLUHA</name>
<evidence type="ECO:0000256" key="1">
    <source>
        <dbReference type="ARBA" id="ARBA00004479"/>
    </source>
</evidence>
<dbReference type="Gene3D" id="3.90.190.10">
    <property type="entry name" value="Protein tyrosine phosphatase superfamily"/>
    <property type="match status" value="1"/>
</dbReference>
<dbReference type="SUPFAM" id="SSF49265">
    <property type="entry name" value="Fibronectin type III"/>
    <property type="match status" value="12"/>
</dbReference>
<dbReference type="KEGG" id="char:105912433"/>
<dbReference type="PANTHER" id="PTHR46957:SF2">
    <property type="entry name" value="RECEPTOR-TYPE TYROSINE-PROTEIN PHOSPHATASE BETA"/>
    <property type="match status" value="1"/>
</dbReference>
<comment type="similarity">
    <text evidence="11">Belongs to the protein-tyrosine phosphatase family. Receptor class 3 subfamily.</text>
</comment>
<dbReference type="PROSITE" id="PS50853">
    <property type="entry name" value="FN3"/>
    <property type="match status" value="9"/>
</dbReference>
<feature type="chain" id="PRO_5028483449" description="protein-tyrosine-phosphatase" evidence="15">
    <location>
        <begin position="19"/>
        <end position="1915"/>
    </location>
</feature>
<dbReference type="EC" id="3.1.3.48" evidence="2"/>
<evidence type="ECO:0000256" key="9">
    <source>
        <dbReference type="ARBA" id="ARBA00023136"/>
    </source>
</evidence>
<feature type="domain" description="Fibronectin type-III" evidence="18">
    <location>
        <begin position="1268"/>
        <end position="1362"/>
    </location>
</feature>
<feature type="domain" description="Fibronectin type-III" evidence="18">
    <location>
        <begin position="111"/>
        <end position="199"/>
    </location>
</feature>